<dbReference type="PANTHER" id="PTHR30055:SF237">
    <property type="entry name" value="TRANSCRIPTIONAL REPRESSOR MCE3R"/>
    <property type="match status" value="1"/>
</dbReference>
<feature type="region of interest" description="Disordered" evidence="3">
    <location>
        <begin position="1"/>
        <end position="20"/>
    </location>
</feature>
<organism evidence="5 6">
    <name type="scientific">Streptomyces yaizuensis</name>
    <dbReference type="NCBI Taxonomy" id="2989713"/>
    <lineage>
        <taxon>Bacteria</taxon>
        <taxon>Bacillati</taxon>
        <taxon>Actinomycetota</taxon>
        <taxon>Actinomycetes</taxon>
        <taxon>Kitasatosporales</taxon>
        <taxon>Streptomycetaceae</taxon>
        <taxon>Streptomyces</taxon>
    </lineage>
</organism>
<name>A0ABQ5NSV3_9ACTN</name>
<dbReference type="RefSeq" id="WP_323445315.1">
    <property type="nucleotide sequence ID" value="NZ_BSBI01000001.1"/>
</dbReference>
<dbReference type="SUPFAM" id="SSF46689">
    <property type="entry name" value="Homeodomain-like"/>
    <property type="match status" value="2"/>
</dbReference>
<reference evidence="5 6" key="1">
    <citation type="submission" date="2022-10" db="EMBL/GenBank/DDBJ databases">
        <title>Draft genome sequence of Streptomyces sp. YSPA8.</title>
        <authorList>
            <person name="Moriuchi R."/>
            <person name="Dohra H."/>
            <person name="Yamamura H."/>
            <person name="Kodani S."/>
        </authorList>
    </citation>
    <scope>NUCLEOTIDE SEQUENCE [LARGE SCALE GENOMIC DNA]</scope>
    <source>
        <strain evidence="5 6">YSPA8</strain>
    </source>
</reference>
<feature type="domain" description="HTH tetR-type" evidence="4">
    <location>
        <begin position="213"/>
        <end position="273"/>
    </location>
</feature>
<feature type="DNA-binding region" description="H-T-H motif" evidence="2">
    <location>
        <begin position="41"/>
        <end position="60"/>
    </location>
</feature>
<dbReference type="PRINTS" id="PR00455">
    <property type="entry name" value="HTHTETR"/>
</dbReference>
<comment type="caution">
    <text evidence="5">The sequence shown here is derived from an EMBL/GenBank/DDBJ whole genome shotgun (WGS) entry which is preliminary data.</text>
</comment>
<keyword evidence="1 2" id="KW-0238">DNA-binding</keyword>
<dbReference type="Gene3D" id="1.10.357.10">
    <property type="entry name" value="Tetracycline Repressor, domain 2"/>
    <property type="match status" value="2"/>
</dbReference>
<dbReference type="Pfam" id="PF00440">
    <property type="entry name" value="TetR_N"/>
    <property type="match status" value="2"/>
</dbReference>
<dbReference type="InterPro" id="IPR009057">
    <property type="entry name" value="Homeodomain-like_sf"/>
</dbReference>
<evidence type="ECO:0000259" key="4">
    <source>
        <dbReference type="PROSITE" id="PS50977"/>
    </source>
</evidence>
<dbReference type="PROSITE" id="PS01081">
    <property type="entry name" value="HTH_TETR_1"/>
    <property type="match status" value="2"/>
</dbReference>
<proteinExistence type="predicted"/>
<dbReference type="Proteomes" id="UP001291653">
    <property type="component" value="Unassembled WGS sequence"/>
</dbReference>
<dbReference type="EMBL" id="BSBI01000001">
    <property type="protein sequence ID" value="GLF93230.1"/>
    <property type="molecule type" value="Genomic_DNA"/>
</dbReference>
<dbReference type="PANTHER" id="PTHR30055">
    <property type="entry name" value="HTH-TYPE TRANSCRIPTIONAL REGULATOR RUTR"/>
    <property type="match status" value="1"/>
</dbReference>
<dbReference type="InterPro" id="IPR050109">
    <property type="entry name" value="HTH-type_TetR-like_transc_reg"/>
</dbReference>
<dbReference type="InterPro" id="IPR023772">
    <property type="entry name" value="DNA-bd_HTH_TetR-type_CS"/>
</dbReference>
<sequence length="401" mass="43348">MQTEAPGAPGRTTTRRPPDRKARILAAASRLFRTRGYHNVSVADVAAEVGITAPALYRHFRGKPDLLRQVVDTTVAAVAAAAAAAPDLDTCLRSSASGTMDRRGAAVLWQREARHLPKDHREEQRRALGGVADRIGALIRAERPDLDRADGQLLAWAVLSVYGSISWHRTSLPRRRFEHLLYRLASATARCPLGIRPAASEESSPGGCTGPSLSRREEILVQAIRLFDERGFQSVSTDDIGEAAGASGPSIYKHFPTKTDLLVAGVLRGGEQRRAATAQALAVPGTPRGTLDRLLRSYIGFAIRESHLIGLLIGELDQLPEKERKLARQTQREYLALWVRLLDEARPGLDTAEARIVVVAVLTVIDNAARTGAVGGRPDLADRLAEIGTALLLAQDAPVIP</sequence>
<gene>
    <name evidence="5" type="ORF">SYYSPA8_03055</name>
</gene>
<keyword evidence="6" id="KW-1185">Reference proteome</keyword>
<dbReference type="InterPro" id="IPR036271">
    <property type="entry name" value="Tet_transcr_reg_TetR-rel_C_sf"/>
</dbReference>
<feature type="domain" description="HTH tetR-type" evidence="4">
    <location>
        <begin position="18"/>
        <end position="78"/>
    </location>
</feature>
<feature type="DNA-binding region" description="H-T-H motif" evidence="2">
    <location>
        <begin position="236"/>
        <end position="255"/>
    </location>
</feature>
<dbReference type="InterPro" id="IPR001647">
    <property type="entry name" value="HTH_TetR"/>
</dbReference>
<dbReference type="Gene3D" id="1.10.10.60">
    <property type="entry name" value="Homeodomain-like"/>
    <property type="match status" value="2"/>
</dbReference>
<evidence type="ECO:0000313" key="5">
    <source>
        <dbReference type="EMBL" id="GLF93230.1"/>
    </source>
</evidence>
<protein>
    <submittedName>
        <fullName evidence="5">TetR/AcrR family transcriptional regulator</fullName>
    </submittedName>
</protein>
<dbReference type="PROSITE" id="PS50977">
    <property type="entry name" value="HTH_TETR_2"/>
    <property type="match status" value="2"/>
</dbReference>
<evidence type="ECO:0000256" key="1">
    <source>
        <dbReference type="ARBA" id="ARBA00023125"/>
    </source>
</evidence>
<evidence type="ECO:0000313" key="6">
    <source>
        <dbReference type="Proteomes" id="UP001291653"/>
    </source>
</evidence>
<evidence type="ECO:0000256" key="3">
    <source>
        <dbReference type="SAM" id="MobiDB-lite"/>
    </source>
</evidence>
<feature type="compositionally biased region" description="Low complexity" evidence="3">
    <location>
        <begin position="1"/>
        <end position="12"/>
    </location>
</feature>
<accession>A0ABQ5NSV3</accession>
<dbReference type="SUPFAM" id="SSF48498">
    <property type="entry name" value="Tetracyclin repressor-like, C-terminal domain"/>
    <property type="match status" value="1"/>
</dbReference>
<evidence type="ECO:0000256" key="2">
    <source>
        <dbReference type="PROSITE-ProRule" id="PRU00335"/>
    </source>
</evidence>